<dbReference type="EMBL" id="ML978122">
    <property type="protein sequence ID" value="KAF2102638.1"/>
    <property type="molecule type" value="Genomic_DNA"/>
</dbReference>
<evidence type="ECO:0000256" key="11">
    <source>
        <dbReference type="RuleBase" id="RU363037"/>
    </source>
</evidence>
<dbReference type="PRINTS" id="PR00987">
    <property type="entry name" value="TRNASYNTHGLU"/>
</dbReference>
<accession>A0A9P4INS5</accession>
<dbReference type="Gene3D" id="3.40.50.620">
    <property type="entry name" value="HUPs"/>
    <property type="match status" value="1"/>
</dbReference>
<dbReference type="EC" id="6.1.1.17" evidence="3"/>
<evidence type="ECO:0000256" key="10">
    <source>
        <dbReference type="ARBA" id="ARBA00072917"/>
    </source>
</evidence>
<keyword evidence="7 11" id="KW-0648">Protein biosynthesis</keyword>
<dbReference type="GO" id="GO:0004818">
    <property type="term" value="F:glutamate-tRNA ligase activity"/>
    <property type="evidence" value="ECO:0007669"/>
    <property type="project" value="UniProtKB-EC"/>
</dbReference>
<comment type="subcellular location">
    <subcellularLocation>
        <location evidence="1">Mitochondrion</location>
    </subcellularLocation>
</comment>
<evidence type="ECO:0000256" key="2">
    <source>
        <dbReference type="ARBA" id="ARBA00007894"/>
    </source>
</evidence>
<evidence type="ECO:0000256" key="8">
    <source>
        <dbReference type="ARBA" id="ARBA00023146"/>
    </source>
</evidence>
<feature type="domain" description="Glutamyl/glutaminyl-tRNA synthetase class Ib catalytic" evidence="12">
    <location>
        <begin position="42"/>
        <end position="364"/>
    </location>
</feature>
<dbReference type="InterPro" id="IPR000924">
    <property type="entry name" value="Glu/Gln-tRNA-synth"/>
</dbReference>
<dbReference type="OrthoDB" id="428822at2759"/>
<evidence type="ECO:0000256" key="9">
    <source>
        <dbReference type="ARBA" id="ARBA00030865"/>
    </source>
</evidence>
<dbReference type="InterPro" id="IPR014729">
    <property type="entry name" value="Rossmann-like_a/b/a_fold"/>
</dbReference>
<evidence type="ECO:0000256" key="6">
    <source>
        <dbReference type="ARBA" id="ARBA00022840"/>
    </source>
</evidence>
<dbReference type="AlphaFoldDB" id="A0A9P4INS5"/>
<dbReference type="FunFam" id="3.40.50.620:FF:000045">
    <property type="entry name" value="Glutamate--tRNA ligase, mitochondrial"/>
    <property type="match status" value="1"/>
</dbReference>
<dbReference type="InterPro" id="IPR020058">
    <property type="entry name" value="Glu/Gln-tRNA-synth_Ib_cat-dom"/>
</dbReference>
<name>A0A9P4INS5_9PEZI</name>
<dbReference type="GO" id="GO:0006424">
    <property type="term" value="P:glutamyl-tRNA aminoacylation"/>
    <property type="evidence" value="ECO:0007669"/>
    <property type="project" value="InterPro"/>
</dbReference>
<proteinExistence type="inferred from homology"/>
<evidence type="ECO:0000313" key="14">
    <source>
        <dbReference type="Proteomes" id="UP000799772"/>
    </source>
</evidence>
<protein>
    <recommendedName>
        <fullName evidence="10">Glutamate--tRNA ligase, mitochondrial</fullName>
        <ecNumber evidence="3">6.1.1.17</ecNumber>
    </recommendedName>
    <alternativeName>
        <fullName evidence="9">Glutamyl-tRNA synthetase</fullName>
    </alternativeName>
</protein>
<dbReference type="Proteomes" id="UP000799772">
    <property type="component" value="Unassembled WGS sequence"/>
</dbReference>
<dbReference type="PANTHER" id="PTHR43311:SF2">
    <property type="entry name" value="GLUTAMATE--TRNA LIGASE, MITOCHONDRIAL-RELATED"/>
    <property type="match status" value="1"/>
</dbReference>
<dbReference type="GO" id="GO:0005524">
    <property type="term" value="F:ATP binding"/>
    <property type="evidence" value="ECO:0007669"/>
    <property type="project" value="UniProtKB-KW"/>
</dbReference>
<comment type="similarity">
    <text evidence="2">Belongs to the class-I aminoacyl-tRNA synthetase family. Glutamate--tRNA ligase type 1 subfamily.</text>
</comment>
<dbReference type="SUPFAM" id="SSF52374">
    <property type="entry name" value="Nucleotidylyl transferase"/>
    <property type="match status" value="1"/>
</dbReference>
<dbReference type="Pfam" id="PF00749">
    <property type="entry name" value="tRNA-synt_1c"/>
    <property type="match status" value="1"/>
</dbReference>
<sequence>FVCRSCRANLLRNRRITVPPISRRTAHHGRKTKVLVPPEPARTRFAPSPTGYLHLGSLRTALFNYLLAQRTRGQFLLRIEDTDKRRTIPDAEQRLFEDLRWAGLQWDEGPEVGGPYGPYRQSERTELYQEHAHKLVESGHAYRCFCSPERLNELAAQRAKVGLPTDYDRTCASIPQEESDDRASRGDAHVIRLRSPDVYPEYIDIVYGKVGKNAVKSNRHLDYAYDDPILLKSDGLPTYHLANVVDDHHMKITHVIRGTEWMIATPKHLAMYDAFGWTPPQFAHVGLLLDENGAKLSKRRGDIDIASYRERGILPEALVNFVALLGWSRTQGRSDLMQMKQLTEVFDMRWTKGNATVNLGKLDWMQRHHAMARIKRGGHYIEELVNDVSHSKFASHRPIYEQFSNDQLRTYVFDVLQADAKNYSTPGTFVHSNSYFF</sequence>
<evidence type="ECO:0000313" key="13">
    <source>
        <dbReference type="EMBL" id="KAF2102638.1"/>
    </source>
</evidence>
<evidence type="ECO:0000256" key="4">
    <source>
        <dbReference type="ARBA" id="ARBA00022598"/>
    </source>
</evidence>
<dbReference type="InterPro" id="IPR049940">
    <property type="entry name" value="GluQ/Sye"/>
</dbReference>
<evidence type="ECO:0000259" key="12">
    <source>
        <dbReference type="Pfam" id="PF00749"/>
    </source>
</evidence>
<evidence type="ECO:0000256" key="5">
    <source>
        <dbReference type="ARBA" id="ARBA00022741"/>
    </source>
</evidence>
<keyword evidence="4 11" id="KW-0436">Ligase</keyword>
<keyword evidence="14" id="KW-1185">Reference proteome</keyword>
<feature type="non-terminal residue" evidence="13">
    <location>
        <position position="437"/>
    </location>
</feature>
<keyword evidence="5 11" id="KW-0547">Nucleotide-binding</keyword>
<feature type="non-terminal residue" evidence="13">
    <location>
        <position position="1"/>
    </location>
</feature>
<dbReference type="InterPro" id="IPR004527">
    <property type="entry name" value="Glu-tRNA-ligase_bac/mito"/>
</dbReference>
<evidence type="ECO:0000256" key="7">
    <source>
        <dbReference type="ARBA" id="ARBA00022917"/>
    </source>
</evidence>
<dbReference type="GO" id="GO:0005739">
    <property type="term" value="C:mitochondrion"/>
    <property type="evidence" value="ECO:0007669"/>
    <property type="project" value="UniProtKB-SubCell"/>
</dbReference>
<evidence type="ECO:0000256" key="3">
    <source>
        <dbReference type="ARBA" id="ARBA00012835"/>
    </source>
</evidence>
<gene>
    <name evidence="13" type="ORF">NA57DRAFT_20897</name>
</gene>
<organism evidence="13 14">
    <name type="scientific">Rhizodiscina lignyota</name>
    <dbReference type="NCBI Taxonomy" id="1504668"/>
    <lineage>
        <taxon>Eukaryota</taxon>
        <taxon>Fungi</taxon>
        <taxon>Dikarya</taxon>
        <taxon>Ascomycota</taxon>
        <taxon>Pezizomycotina</taxon>
        <taxon>Dothideomycetes</taxon>
        <taxon>Pleosporomycetidae</taxon>
        <taxon>Aulographales</taxon>
        <taxon>Rhizodiscinaceae</taxon>
        <taxon>Rhizodiscina</taxon>
    </lineage>
</organism>
<dbReference type="GO" id="GO:0008270">
    <property type="term" value="F:zinc ion binding"/>
    <property type="evidence" value="ECO:0007669"/>
    <property type="project" value="InterPro"/>
</dbReference>
<dbReference type="NCBIfam" id="TIGR00464">
    <property type="entry name" value="gltX_bact"/>
    <property type="match status" value="1"/>
</dbReference>
<reference evidence="13" key="1">
    <citation type="journal article" date="2020" name="Stud. Mycol.">
        <title>101 Dothideomycetes genomes: a test case for predicting lifestyles and emergence of pathogens.</title>
        <authorList>
            <person name="Haridas S."/>
            <person name="Albert R."/>
            <person name="Binder M."/>
            <person name="Bloem J."/>
            <person name="Labutti K."/>
            <person name="Salamov A."/>
            <person name="Andreopoulos B."/>
            <person name="Baker S."/>
            <person name="Barry K."/>
            <person name="Bills G."/>
            <person name="Bluhm B."/>
            <person name="Cannon C."/>
            <person name="Castanera R."/>
            <person name="Culley D."/>
            <person name="Daum C."/>
            <person name="Ezra D."/>
            <person name="Gonzalez J."/>
            <person name="Henrissat B."/>
            <person name="Kuo A."/>
            <person name="Liang C."/>
            <person name="Lipzen A."/>
            <person name="Lutzoni F."/>
            <person name="Magnuson J."/>
            <person name="Mondo S."/>
            <person name="Nolan M."/>
            <person name="Ohm R."/>
            <person name="Pangilinan J."/>
            <person name="Park H.-J."/>
            <person name="Ramirez L."/>
            <person name="Alfaro M."/>
            <person name="Sun H."/>
            <person name="Tritt A."/>
            <person name="Yoshinaga Y."/>
            <person name="Zwiers L.-H."/>
            <person name="Turgeon B."/>
            <person name="Goodwin S."/>
            <person name="Spatafora J."/>
            <person name="Crous P."/>
            <person name="Grigoriev I."/>
        </authorList>
    </citation>
    <scope>NUCLEOTIDE SEQUENCE</scope>
    <source>
        <strain evidence="13">CBS 133067</strain>
    </source>
</reference>
<dbReference type="PANTHER" id="PTHR43311">
    <property type="entry name" value="GLUTAMATE--TRNA LIGASE"/>
    <property type="match status" value="1"/>
</dbReference>
<keyword evidence="8 11" id="KW-0030">Aminoacyl-tRNA synthetase</keyword>
<dbReference type="CDD" id="cd00808">
    <property type="entry name" value="GluRS_core"/>
    <property type="match status" value="1"/>
</dbReference>
<comment type="caution">
    <text evidence="13">The sequence shown here is derived from an EMBL/GenBank/DDBJ whole genome shotgun (WGS) entry which is preliminary data.</text>
</comment>
<keyword evidence="6 11" id="KW-0067">ATP-binding</keyword>
<evidence type="ECO:0000256" key="1">
    <source>
        <dbReference type="ARBA" id="ARBA00004173"/>
    </source>
</evidence>
<dbReference type="InterPro" id="IPR033910">
    <property type="entry name" value="GluRS_core"/>
</dbReference>